<keyword evidence="2" id="KW-0963">Cytoplasm</keyword>
<dbReference type="Gene3D" id="1.25.40.10">
    <property type="entry name" value="Tetratricopeptide repeat domain"/>
    <property type="match status" value="2"/>
</dbReference>
<dbReference type="InterPro" id="IPR051476">
    <property type="entry name" value="Bac_ResReg_Asp_Phosphatase"/>
</dbReference>
<feature type="transmembrane region" description="Helical" evidence="8">
    <location>
        <begin position="394"/>
        <end position="412"/>
    </location>
</feature>
<dbReference type="EMBL" id="RQTJ01000009">
    <property type="protein sequence ID" value="RRA95426.1"/>
    <property type="molecule type" value="Genomic_DNA"/>
</dbReference>
<accession>A0A3P1B2P2</accession>
<evidence type="ECO:0000256" key="3">
    <source>
        <dbReference type="ARBA" id="ARBA00022737"/>
    </source>
</evidence>
<comment type="caution">
    <text evidence="9">The sequence shown here is derived from an EMBL/GenBank/DDBJ whole genome shotgun (WGS) entry which is preliminary data.</text>
</comment>
<gene>
    <name evidence="9" type="ORF">EG242_06100</name>
</gene>
<organism evidence="9 10">
    <name type="scientific">Paenimyroides viscosum</name>
    <dbReference type="NCBI Taxonomy" id="2488729"/>
    <lineage>
        <taxon>Bacteria</taxon>
        <taxon>Pseudomonadati</taxon>
        <taxon>Bacteroidota</taxon>
        <taxon>Flavobacteriia</taxon>
        <taxon>Flavobacteriales</taxon>
        <taxon>Flavobacteriaceae</taxon>
        <taxon>Paenimyroides</taxon>
    </lineage>
</organism>
<dbReference type="InterPro" id="IPR019734">
    <property type="entry name" value="TPR_rpt"/>
</dbReference>
<proteinExistence type="inferred from homology"/>
<evidence type="ECO:0000313" key="10">
    <source>
        <dbReference type="Proteomes" id="UP000268372"/>
    </source>
</evidence>
<evidence type="ECO:0000256" key="4">
    <source>
        <dbReference type="ARBA" id="ARBA00022803"/>
    </source>
</evidence>
<evidence type="ECO:0000256" key="1">
    <source>
        <dbReference type="ARBA" id="ARBA00004496"/>
    </source>
</evidence>
<dbReference type="RefSeq" id="WP_124899012.1">
    <property type="nucleotide sequence ID" value="NZ_RQTJ01000009.1"/>
</dbReference>
<dbReference type="Proteomes" id="UP000268372">
    <property type="component" value="Unassembled WGS sequence"/>
</dbReference>
<keyword evidence="8" id="KW-0812">Transmembrane</keyword>
<keyword evidence="8" id="KW-1133">Transmembrane helix</keyword>
<evidence type="ECO:0000256" key="2">
    <source>
        <dbReference type="ARBA" id="ARBA00022490"/>
    </source>
</evidence>
<keyword evidence="10" id="KW-1185">Reference proteome</keyword>
<dbReference type="PANTHER" id="PTHR46630:SF1">
    <property type="entry name" value="TETRATRICOPEPTIDE REPEAT PROTEIN 29"/>
    <property type="match status" value="1"/>
</dbReference>
<reference evidence="9 10" key="1">
    <citation type="submission" date="2018-11" db="EMBL/GenBank/DDBJ databases">
        <title>Flavobacterium sp. nov., YIM 102796 draft genome.</title>
        <authorList>
            <person name="Li G."/>
            <person name="Jiang Y."/>
        </authorList>
    </citation>
    <scope>NUCLEOTIDE SEQUENCE [LARGE SCALE GENOMIC DNA]</scope>
    <source>
        <strain evidence="9 10">YIM 102796</strain>
    </source>
</reference>
<name>A0A3P1B2P2_9FLAO</name>
<dbReference type="Pfam" id="PF13424">
    <property type="entry name" value="TPR_12"/>
    <property type="match status" value="1"/>
</dbReference>
<evidence type="ECO:0000256" key="7">
    <source>
        <dbReference type="SAM" id="Coils"/>
    </source>
</evidence>
<sequence>MLLKNNFLKPYLLNNYRRSFLIIFFLLFCATNIFANTNAKLVNDFINENKEVLEPATINKNYLRKAKTFKTHDSQVLQVVSKVLQAEAYSKNFDNINNQSISLYMEALSEAEKINDENLLVYVNTQVGFFYYSYNEYIKAIPFFIKSSNLLDKNTIQDLIQPADVYKKNAYFFGSVNEHQKSIDYLLKALTFTPSNSKLYATFLNNIGSSYYKMGAVENARNYFIKAKEVSLENNDKVRYAKTLGDLALIHFDQKQYQEAITLLQQDIEISIQNNADRNTMYAQILLTKAYVETNEFDKAKQTLALANEYVLSKEYLKSHAYEIAQINLAIALKTNDTVLELQARRALDVLGADIVTKDGQEAIKLVGWETQKEQFNTKLEAEKAKVEQANLKILIICGIVVFIIVVTIFIVRSIQLRFKNKETQYEKNILQYKINQLQSKSKLDEYDLTLKSYQSYLSDQNKQMDLIENELDKLNTNTVSKDQAKLFLQELLDQQKMSGTNWLALKNTFVKEENDYYNALLQNFPDLSELNLRIVILNKMDLKPAEIALVLNIKVDVVNDALQRLRKNFKGRFDNH</sequence>
<dbReference type="SUPFAM" id="SSF48452">
    <property type="entry name" value="TPR-like"/>
    <property type="match status" value="2"/>
</dbReference>
<protein>
    <submittedName>
        <fullName evidence="9">Tetratricopeptide repeat protein</fullName>
    </submittedName>
</protein>
<dbReference type="OrthoDB" id="1413523at2"/>
<keyword evidence="8" id="KW-0472">Membrane</keyword>
<feature type="repeat" description="TPR" evidence="6">
    <location>
        <begin position="201"/>
        <end position="234"/>
    </location>
</feature>
<evidence type="ECO:0000256" key="6">
    <source>
        <dbReference type="PROSITE-ProRule" id="PRU00339"/>
    </source>
</evidence>
<dbReference type="PROSITE" id="PS50005">
    <property type="entry name" value="TPR"/>
    <property type="match status" value="2"/>
</dbReference>
<dbReference type="PANTHER" id="PTHR46630">
    <property type="entry name" value="TETRATRICOPEPTIDE REPEAT PROTEIN 29"/>
    <property type="match status" value="1"/>
</dbReference>
<dbReference type="AlphaFoldDB" id="A0A3P1B2P2"/>
<feature type="repeat" description="TPR" evidence="6">
    <location>
        <begin position="163"/>
        <end position="196"/>
    </location>
</feature>
<evidence type="ECO:0000256" key="5">
    <source>
        <dbReference type="ARBA" id="ARBA00038253"/>
    </source>
</evidence>
<keyword evidence="3" id="KW-0677">Repeat</keyword>
<feature type="coiled-coil region" evidence="7">
    <location>
        <begin position="451"/>
        <end position="478"/>
    </location>
</feature>
<keyword evidence="7" id="KW-0175">Coiled coil</keyword>
<evidence type="ECO:0000256" key="8">
    <source>
        <dbReference type="SAM" id="Phobius"/>
    </source>
</evidence>
<dbReference type="InterPro" id="IPR011990">
    <property type="entry name" value="TPR-like_helical_dom_sf"/>
</dbReference>
<evidence type="ECO:0000313" key="9">
    <source>
        <dbReference type="EMBL" id="RRA95426.1"/>
    </source>
</evidence>
<comment type="similarity">
    <text evidence="5">Belongs to the Rap family.</text>
</comment>
<dbReference type="SMART" id="SM00028">
    <property type="entry name" value="TPR"/>
    <property type="match status" value="4"/>
</dbReference>
<comment type="subcellular location">
    <subcellularLocation>
        <location evidence="1">Cytoplasm</location>
    </subcellularLocation>
</comment>
<dbReference type="GO" id="GO:0005737">
    <property type="term" value="C:cytoplasm"/>
    <property type="evidence" value="ECO:0007669"/>
    <property type="project" value="UniProtKB-SubCell"/>
</dbReference>
<keyword evidence="4 6" id="KW-0802">TPR repeat</keyword>